<organism evidence="3 4">
    <name type="scientific">Taenia crassiceps</name>
    <dbReference type="NCBI Taxonomy" id="6207"/>
    <lineage>
        <taxon>Eukaryota</taxon>
        <taxon>Metazoa</taxon>
        <taxon>Spiralia</taxon>
        <taxon>Lophotrochozoa</taxon>
        <taxon>Platyhelminthes</taxon>
        <taxon>Cestoda</taxon>
        <taxon>Eucestoda</taxon>
        <taxon>Cyclophyllidea</taxon>
        <taxon>Taeniidae</taxon>
        <taxon>Taenia</taxon>
    </lineage>
</organism>
<name>A0ABR4QP70_9CEST</name>
<proteinExistence type="predicted"/>
<feature type="coiled-coil region" evidence="1">
    <location>
        <begin position="120"/>
        <end position="388"/>
    </location>
</feature>
<keyword evidence="1" id="KW-0175">Coiled coil</keyword>
<sequence>MIQIQRKSAKTSKPLFYAELLIVTDQNLCHSTDSLTRLLLEQLKEQHLQIAEMRANEARHRSGIEDIRRSYDKELLRLQTLLTKRQATRSNISLNDSSKEEKDLEAENNHPEDLKDTSKKAELQKEIAFQNHLIEGFQRENEVLMKENKELKQKLASTLIPSEDANAIAERLVHENARLQIDFQQVKNELIVLKSAQDLPSKKENSTSDIREELEQTIRRLEEESRLNGGLKDSLQKLEAELKQTKEEQLRLQNLLSASDSKWNKEVRDRQRRIATLNTELKKVQQDYTAAMQRVQERTRWQNYTKSVSSRHVSTIKKQKLEIMKLKTELEKNEKVISSREKVEDHDVVSSKDNRRYSAHVKELQAELRASQQRANRLETQLNTLSRVHMAVITGKPPDGALKWHFCVGKEKLNRENNLNNGHSMDMENESSASYWRLIAEKRTKDIALLSREVDKLTNLLEEISTRNLLTTQSRERTT</sequence>
<evidence type="ECO:0000313" key="4">
    <source>
        <dbReference type="Proteomes" id="UP001651158"/>
    </source>
</evidence>
<dbReference type="Proteomes" id="UP001651158">
    <property type="component" value="Unassembled WGS sequence"/>
</dbReference>
<comment type="caution">
    <text evidence="3">The sequence shown here is derived from an EMBL/GenBank/DDBJ whole genome shotgun (WGS) entry which is preliminary data.</text>
</comment>
<reference evidence="3 4" key="1">
    <citation type="journal article" date="2022" name="Front. Cell. Infect. Microbiol.">
        <title>The Genomes of Two Strains of Taenia crassiceps the Animal Model for the Study of Human Cysticercosis.</title>
        <authorList>
            <person name="Bobes R.J."/>
            <person name="Estrada K."/>
            <person name="Rios-Valencia D.G."/>
            <person name="Calderon-Gallegos A."/>
            <person name="de la Torre P."/>
            <person name="Carrero J.C."/>
            <person name="Sanchez-Flores A."/>
            <person name="Laclette J.P."/>
        </authorList>
    </citation>
    <scope>NUCLEOTIDE SEQUENCE [LARGE SCALE GENOMIC DNA]</scope>
    <source>
        <strain evidence="3">WFUcys</strain>
    </source>
</reference>
<gene>
    <name evidence="3" type="ORF">TcWFU_002595</name>
</gene>
<feature type="region of interest" description="Disordered" evidence="2">
    <location>
        <begin position="92"/>
        <end position="118"/>
    </location>
</feature>
<evidence type="ECO:0000256" key="2">
    <source>
        <dbReference type="SAM" id="MobiDB-lite"/>
    </source>
</evidence>
<evidence type="ECO:0008006" key="5">
    <source>
        <dbReference type="Google" id="ProtNLM"/>
    </source>
</evidence>
<evidence type="ECO:0000313" key="3">
    <source>
        <dbReference type="EMBL" id="KAL5111603.1"/>
    </source>
</evidence>
<accession>A0ABR4QP70</accession>
<protein>
    <recommendedName>
        <fullName evidence="5">Centrosomal protein of 162 kDa</fullName>
    </recommendedName>
</protein>
<feature type="compositionally biased region" description="Basic and acidic residues" evidence="2">
    <location>
        <begin position="97"/>
        <end position="118"/>
    </location>
</feature>
<evidence type="ECO:0000256" key="1">
    <source>
        <dbReference type="SAM" id="Coils"/>
    </source>
</evidence>
<dbReference type="EMBL" id="JAKROA010000001">
    <property type="protein sequence ID" value="KAL5111603.1"/>
    <property type="molecule type" value="Genomic_DNA"/>
</dbReference>
<keyword evidence="4" id="KW-1185">Reference proteome</keyword>